<evidence type="ECO:0000313" key="1">
    <source>
        <dbReference type="EMBL" id="EUA76465.1"/>
    </source>
</evidence>
<dbReference type="PATRIC" id="fig|1299334.3.peg.364"/>
<proteinExistence type="predicted"/>
<gene>
    <name evidence="1" type="ORF">I553_7336</name>
</gene>
<organism evidence="1">
    <name type="scientific">Mycobacterium xenopi 4042</name>
    <dbReference type="NCBI Taxonomy" id="1299334"/>
    <lineage>
        <taxon>Bacteria</taxon>
        <taxon>Bacillati</taxon>
        <taxon>Actinomycetota</taxon>
        <taxon>Actinomycetes</taxon>
        <taxon>Mycobacteriales</taxon>
        <taxon>Mycobacteriaceae</taxon>
        <taxon>Mycobacterium</taxon>
    </lineage>
</organism>
<comment type="caution">
    <text evidence="1">The sequence shown here is derived from an EMBL/GenBank/DDBJ whole genome shotgun (WGS) entry which is preliminary data.</text>
</comment>
<dbReference type="AlphaFoldDB" id="X8E9F6"/>
<accession>X8E9F6</accession>
<sequence>MNESFSSTTADDALLIGTEVLQRIIKLGCVAVYVTFLDELSTLDPACASMVGEVARDDPTRRTFKFTRRPADGLAYAAALADKYALNPEVLRQRIGR</sequence>
<protein>
    <submittedName>
        <fullName evidence="1">MutS-like ATPases involved in mismatch repair, family 2 domain protein</fullName>
    </submittedName>
</protein>
<reference evidence="1" key="1">
    <citation type="submission" date="2014-01" db="EMBL/GenBank/DDBJ databases">
        <authorList>
            <person name="Brown-Elliot B."/>
            <person name="Wallace R."/>
            <person name="Lenaerts A."/>
            <person name="Ordway D."/>
            <person name="DeGroote M.A."/>
            <person name="Parker T."/>
            <person name="Sizemore C."/>
            <person name="Tallon L.J."/>
            <person name="Sadzewicz L.K."/>
            <person name="Sengamalay N."/>
            <person name="Fraser C.M."/>
            <person name="Hine E."/>
            <person name="Shefchek K.A."/>
            <person name="Das S.P."/>
            <person name="Tettelin H."/>
        </authorList>
    </citation>
    <scope>NUCLEOTIDE SEQUENCE [LARGE SCALE GENOMIC DNA]</scope>
    <source>
        <strain evidence="1">4042</strain>
    </source>
</reference>
<dbReference type="EMBL" id="JAOB01000006">
    <property type="protein sequence ID" value="EUA76465.1"/>
    <property type="molecule type" value="Genomic_DNA"/>
</dbReference>
<name>X8E9F6_MYCXE</name>